<organism evidence="1 2">
    <name type="scientific">Candidatus Nealsonbacteria bacterium CG08_land_8_20_14_0_20_36_22</name>
    <dbReference type="NCBI Taxonomy" id="1974704"/>
    <lineage>
        <taxon>Bacteria</taxon>
        <taxon>Candidatus Nealsoniibacteriota</taxon>
    </lineage>
</organism>
<gene>
    <name evidence="1" type="ORF">COT32_02595</name>
</gene>
<dbReference type="PANTHER" id="PTHR11669:SF8">
    <property type="entry name" value="DNA POLYMERASE III SUBUNIT DELTA"/>
    <property type="match status" value="1"/>
</dbReference>
<dbReference type="Pfam" id="PF13177">
    <property type="entry name" value="DNA_pol3_delta2"/>
    <property type="match status" value="1"/>
</dbReference>
<dbReference type="AlphaFoldDB" id="A0A2H0YN45"/>
<evidence type="ECO:0000313" key="1">
    <source>
        <dbReference type="EMBL" id="PIS39908.1"/>
    </source>
</evidence>
<reference evidence="2" key="1">
    <citation type="submission" date="2017-09" db="EMBL/GenBank/DDBJ databases">
        <title>Depth-based differentiation of microbial function through sediment-hosted aquifers and enrichment of novel symbionts in the deep terrestrial subsurface.</title>
        <authorList>
            <person name="Probst A.J."/>
            <person name="Ladd B."/>
            <person name="Jarett J.K."/>
            <person name="Geller-Mcgrath D.E."/>
            <person name="Sieber C.M.K."/>
            <person name="Emerson J.B."/>
            <person name="Anantharaman K."/>
            <person name="Thomas B.C."/>
            <person name="Malmstrom R."/>
            <person name="Stieglmeier M."/>
            <person name="Klingl A."/>
            <person name="Woyke T."/>
            <person name="Ryan C.M."/>
            <person name="Banfield J.F."/>
        </authorList>
    </citation>
    <scope>NUCLEOTIDE SEQUENCE [LARGE SCALE GENOMIC DNA]</scope>
</reference>
<dbReference type="Proteomes" id="UP000231472">
    <property type="component" value="Unassembled WGS sequence"/>
</dbReference>
<name>A0A2H0YN45_9BACT</name>
<dbReference type="SUPFAM" id="SSF52540">
    <property type="entry name" value="P-loop containing nucleoside triphosphate hydrolases"/>
    <property type="match status" value="1"/>
</dbReference>
<protein>
    <recommendedName>
        <fullName evidence="3">DNA polymerase III subunit delta</fullName>
    </recommendedName>
</protein>
<evidence type="ECO:0000313" key="2">
    <source>
        <dbReference type="Proteomes" id="UP000231472"/>
    </source>
</evidence>
<dbReference type="InterPro" id="IPR027417">
    <property type="entry name" value="P-loop_NTPase"/>
</dbReference>
<proteinExistence type="predicted"/>
<dbReference type="InterPro" id="IPR050238">
    <property type="entry name" value="DNA_Rep/Repair_Clamp_Loader"/>
</dbReference>
<accession>A0A2H0YN45</accession>
<dbReference type="PANTHER" id="PTHR11669">
    <property type="entry name" value="REPLICATION FACTOR C / DNA POLYMERASE III GAMMA-TAU SUBUNIT"/>
    <property type="match status" value="1"/>
</dbReference>
<dbReference type="Gene3D" id="3.40.50.300">
    <property type="entry name" value="P-loop containing nucleotide triphosphate hydrolases"/>
    <property type="match status" value="1"/>
</dbReference>
<dbReference type="EMBL" id="PEYC01000052">
    <property type="protein sequence ID" value="PIS39908.1"/>
    <property type="molecule type" value="Genomic_DNA"/>
</dbReference>
<dbReference type="GO" id="GO:0006261">
    <property type="term" value="P:DNA-templated DNA replication"/>
    <property type="evidence" value="ECO:0007669"/>
    <property type="project" value="TreeGrafter"/>
</dbReference>
<evidence type="ECO:0008006" key="3">
    <source>
        <dbReference type="Google" id="ProtNLM"/>
    </source>
</evidence>
<comment type="caution">
    <text evidence="1">The sequence shown here is derived from an EMBL/GenBank/DDBJ whole genome shotgun (WGS) entry which is preliminary data.</text>
</comment>
<sequence>MICHQKQWQFLTKSAKLGKLPHALLFYGQERIGKKALAIEFAKFFIGRTSPPDFILVEPTGKEIQISQIREIINKFSFKPYLADFKLAIIDNAHLMTSEAQNCFLKFLEEPKDKTFLILVSAYPSLLLPTILSRVQKIRFFPTKGFEVENKKELVFDLIKISRSDLSSRFQYAKDISKENLEEILDTWLRYFRKVFLERVVNRQKNSQYSLSKLKDIIRQIQTTKHLISTTNTNPRLALEILLMQI</sequence>